<comment type="similarity">
    <text evidence="1">Belongs to the BolA/IbaG family.</text>
</comment>
<evidence type="ECO:0000313" key="2">
    <source>
        <dbReference type="EMBL" id="CAX72651.1"/>
    </source>
</evidence>
<dbReference type="PANTHER" id="PTHR12735:SF27">
    <property type="entry name" value="BOLA-LIKE PROTEIN 2"/>
    <property type="match status" value="1"/>
</dbReference>
<accession>C1LD73</accession>
<proteinExistence type="evidence at transcript level"/>
<dbReference type="EMBL" id="FN316920">
    <property type="protein sequence ID" value="CAX72651.1"/>
    <property type="molecule type" value="mRNA"/>
</dbReference>
<dbReference type="PIRSF" id="PIRSF003113">
    <property type="entry name" value="BolA"/>
    <property type="match status" value="1"/>
</dbReference>
<dbReference type="GO" id="GO:0006879">
    <property type="term" value="P:intracellular iron ion homeostasis"/>
    <property type="evidence" value="ECO:0007669"/>
    <property type="project" value="InterPro"/>
</dbReference>
<reference evidence="2" key="2">
    <citation type="submission" date="2009-03" db="EMBL/GenBank/DDBJ databases">
        <authorList>
            <person name="Gang L."/>
        </authorList>
    </citation>
    <scope>NUCLEOTIDE SEQUENCE</scope>
    <source>
        <strain evidence="2">Anhui</strain>
    </source>
</reference>
<dbReference type="Pfam" id="PF01722">
    <property type="entry name" value="BolA"/>
    <property type="match status" value="1"/>
</dbReference>
<dbReference type="InterPro" id="IPR045115">
    <property type="entry name" value="BOL2"/>
</dbReference>
<dbReference type="InterPro" id="IPR002634">
    <property type="entry name" value="BolA"/>
</dbReference>
<name>C1LD73_SCHJA</name>
<dbReference type="AlphaFoldDB" id="C1LD73"/>
<dbReference type="GO" id="GO:0051604">
    <property type="term" value="P:protein maturation"/>
    <property type="evidence" value="ECO:0007669"/>
    <property type="project" value="InterPro"/>
</dbReference>
<organism evidence="2">
    <name type="scientific">Schistosoma japonicum</name>
    <name type="common">Blood fluke</name>
    <dbReference type="NCBI Taxonomy" id="6182"/>
    <lineage>
        <taxon>Eukaryota</taxon>
        <taxon>Metazoa</taxon>
        <taxon>Spiralia</taxon>
        <taxon>Lophotrochozoa</taxon>
        <taxon>Platyhelminthes</taxon>
        <taxon>Trematoda</taxon>
        <taxon>Digenea</taxon>
        <taxon>Strigeidida</taxon>
        <taxon>Schistosomatoidea</taxon>
        <taxon>Schistosomatidae</taxon>
        <taxon>Schistosoma</taxon>
    </lineage>
</organism>
<evidence type="ECO:0000256" key="1">
    <source>
        <dbReference type="RuleBase" id="RU003860"/>
    </source>
</evidence>
<dbReference type="SUPFAM" id="SSF82657">
    <property type="entry name" value="BolA-like"/>
    <property type="match status" value="1"/>
</dbReference>
<dbReference type="GO" id="GO:0005634">
    <property type="term" value="C:nucleus"/>
    <property type="evidence" value="ECO:0007669"/>
    <property type="project" value="TreeGrafter"/>
</dbReference>
<protein>
    <submittedName>
        <fullName evidence="2">Transcription regulator</fullName>
    </submittedName>
</protein>
<dbReference type="Gene3D" id="3.10.20.90">
    <property type="entry name" value="Phosphatidylinositol 3-kinase Catalytic Subunit, Chain A, domain 1"/>
    <property type="match status" value="1"/>
</dbReference>
<dbReference type="GO" id="GO:0005829">
    <property type="term" value="C:cytosol"/>
    <property type="evidence" value="ECO:0007669"/>
    <property type="project" value="TreeGrafter"/>
</dbReference>
<dbReference type="InterPro" id="IPR036065">
    <property type="entry name" value="BolA-like_sf"/>
</dbReference>
<dbReference type="GO" id="GO:0051537">
    <property type="term" value="F:2 iron, 2 sulfur cluster binding"/>
    <property type="evidence" value="ECO:0007669"/>
    <property type="project" value="InterPro"/>
</dbReference>
<reference evidence="2" key="1">
    <citation type="journal article" date="2009" name="Nature">
        <title>The Schistosoma japonicum genome reveals features of host-parasite interplay.</title>
        <authorList>
            <person name="Liu F."/>
            <person name="Zhou Y."/>
            <person name="Wang Z.Q."/>
            <person name="Lu G."/>
            <person name="Zheng H."/>
            <person name="Brindley P.J."/>
            <person name="McManus D.P."/>
            <person name="Blair D."/>
            <person name="Zhang Q.H."/>
            <person name="Zhong Y."/>
            <person name="Wang S."/>
            <person name="Han Z.G."/>
            <person name="Chen Z."/>
        </authorList>
    </citation>
    <scope>NUCLEOTIDE SEQUENCE</scope>
    <source>
        <strain evidence="2">Anhui</strain>
    </source>
</reference>
<dbReference type="PANTHER" id="PTHR12735">
    <property type="entry name" value="BOLA-LIKE PROTEIN-RELATED"/>
    <property type="match status" value="1"/>
</dbReference>
<sequence length="93" mass="10632">MILDTNLYVAHKVMKSTIERKLSQLNPLHIEVVDFSDGCGLKFDVKVVSQEFEGKSLVQRHRIVHKQLEEEMKSIHALTLKTLTPSQWSANST</sequence>